<name>A0A2M9ZHT5_9LEPT</name>
<dbReference type="OrthoDB" id="346973at2"/>
<comment type="caution">
    <text evidence="2">The sequence shown here is derived from an EMBL/GenBank/DDBJ whole genome shotgun (WGS) entry which is preliminary data.</text>
</comment>
<dbReference type="RefSeq" id="WP_100715575.1">
    <property type="nucleotide sequence ID" value="NZ_NPDY01000048.1"/>
</dbReference>
<dbReference type="Proteomes" id="UP000231990">
    <property type="component" value="Unassembled WGS sequence"/>
</dbReference>
<proteinExistence type="predicted"/>
<dbReference type="EMBL" id="NPDY01000048">
    <property type="protein sequence ID" value="PJZ68001.1"/>
    <property type="molecule type" value="Genomic_DNA"/>
</dbReference>
<organism evidence="2 4">
    <name type="scientific">Leptospira perolatii</name>
    <dbReference type="NCBI Taxonomy" id="2023191"/>
    <lineage>
        <taxon>Bacteria</taxon>
        <taxon>Pseudomonadati</taxon>
        <taxon>Spirochaetota</taxon>
        <taxon>Spirochaetia</taxon>
        <taxon>Leptospirales</taxon>
        <taxon>Leptospiraceae</taxon>
        <taxon>Leptospira</taxon>
    </lineage>
</organism>
<dbReference type="EMBL" id="NPDZ01000039">
    <property type="protein sequence ID" value="PJZ71626.1"/>
    <property type="molecule type" value="Genomic_DNA"/>
</dbReference>
<gene>
    <name evidence="1" type="ORF">CH360_18485</name>
    <name evidence="2" type="ORF">CH373_18510</name>
</gene>
<evidence type="ECO:0000313" key="2">
    <source>
        <dbReference type="EMBL" id="PJZ71626.1"/>
    </source>
</evidence>
<protein>
    <submittedName>
        <fullName evidence="2">Uncharacterized protein</fullName>
    </submittedName>
</protein>
<dbReference type="Proteomes" id="UP000231962">
    <property type="component" value="Unassembled WGS sequence"/>
</dbReference>
<evidence type="ECO:0000313" key="3">
    <source>
        <dbReference type="Proteomes" id="UP000231962"/>
    </source>
</evidence>
<keyword evidence="3" id="KW-1185">Reference proteome</keyword>
<accession>A0A2M9ZHT5</accession>
<evidence type="ECO:0000313" key="1">
    <source>
        <dbReference type="EMBL" id="PJZ68001.1"/>
    </source>
</evidence>
<reference evidence="3 4" key="1">
    <citation type="submission" date="2017-07" db="EMBL/GenBank/DDBJ databases">
        <title>Leptospira spp. isolated from tropical soils.</title>
        <authorList>
            <person name="Thibeaux R."/>
            <person name="Iraola G."/>
            <person name="Ferres I."/>
            <person name="Bierque E."/>
            <person name="Girault D."/>
            <person name="Soupe-Gilbert M.-E."/>
            <person name="Picardeau M."/>
            <person name="Goarant C."/>
        </authorList>
    </citation>
    <scope>NUCLEOTIDE SEQUENCE [LARGE SCALE GENOMIC DNA]</scope>
    <source>
        <strain evidence="2 4">FH1-B-B1</strain>
        <strain evidence="1 3">FH1-B-C1</strain>
    </source>
</reference>
<evidence type="ECO:0000313" key="4">
    <source>
        <dbReference type="Proteomes" id="UP000231990"/>
    </source>
</evidence>
<dbReference type="AlphaFoldDB" id="A0A2M9ZHT5"/>
<sequence length="224" mass="25328">MIFARIFHFGERNWKAFLGVFLCASGLILPFTQFLSLSKGIDSREIRSSALVVSHWEALEDSYEAETFAFPGLSGKPEALVTENLASRTEKSEMQVEGVFVAPFEKDWEDPIVTSIRLGIVESNLQFYYGFGLDLMQMRPEDPFSRFGGTLVVLPGFILVRSGSSLKEKKASGSKFLFSVFRGDVSPNVRFALHFNEVHLNRKMTRYFARRTHGDPDLRGTILL</sequence>